<name>A0A401ULL8_9CLOT</name>
<evidence type="ECO:0000313" key="2">
    <source>
        <dbReference type="Proteomes" id="UP000287872"/>
    </source>
</evidence>
<accession>A0A401ULL8</accession>
<evidence type="ECO:0000313" key="1">
    <source>
        <dbReference type="EMBL" id="GCD10422.1"/>
    </source>
</evidence>
<dbReference type="EMBL" id="BHYK01000010">
    <property type="protein sequence ID" value="GCD10422.1"/>
    <property type="molecule type" value="Genomic_DNA"/>
</dbReference>
<dbReference type="AlphaFoldDB" id="A0A401ULL8"/>
<gene>
    <name evidence="1" type="primary">yonJ</name>
    <name evidence="1" type="ORF">Ctaglu_20450</name>
</gene>
<proteinExistence type="predicted"/>
<protein>
    <submittedName>
        <fullName evidence="1">Uncharacterized protein</fullName>
    </submittedName>
</protein>
<reference evidence="1 2" key="1">
    <citation type="submission" date="2018-11" db="EMBL/GenBank/DDBJ databases">
        <title>Genome sequencing and assembly of Clostridium tagluense strain A121.</title>
        <authorList>
            <person name="Murakami T."/>
            <person name="Segawa T."/>
            <person name="Shcherbakova V.A."/>
            <person name="Mori H."/>
            <person name="Yoshimura Y."/>
        </authorList>
    </citation>
    <scope>NUCLEOTIDE SEQUENCE [LARGE SCALE GENOMIC DNA]</scope>
    <source>
        <strain evidence="1 2">A121</strain>
    </source>
</reference>
<keyword evidence="2" id="KW-1185">Reference proteome</keyword>
<sequence length="409" mass="47772">MGEDINMIEQAKDNIINPRYKKNENENDVIYTLRLIEILKTERPFDLEWEDIKQLIKFEGNKDSLRKANDTFVGGYAVHKYYQELINKNITGNITDKNIIKEIEDKKIELQKERIKLNTTKVELNKWIREDARLELLFDGIKESIVKIEVPNFKTIEINNGQKEGLLGISDFHFGKLFVSINNKYSEDIFYERMNKLASETVELCKINGISHLHVLNCGDDVEGMTLRISQMASLQYGLTDQVIKIARYMAKFLNKLSEDLEITYHHVLSGNHSEIRAFGDKSFTFENMERIIIIYIHDILENNKRIHIPVYNGKYLSFKIFDYNIYAQHGQKIKNPKRVIADISQQYRRFFDVAYFGHLHHDCQMTTNEASTHDCEVVYIPSIMGSDEFSDDNFFGGAKANVEKEVLR</sequence>
<comment type="caution">
    <text evidence="1">The sequence shown here is derived from an EMBL/GenBank/DDBJ whole genome shotgun (WGS) entry which is preliminary data.</text>
</comment>
<organism evidence="1 2">
    <name type="scientific">Clostridium tagluense</name>
    <dbReference type="NCBI Taxonomy" id="360422"/>
    <lineage>
        <taxon>Bacteria</taxon>
        <taxon>Bacillati</taxon>
        <taxon>Bacillota</taxon>
        <taxon>Clostridia</taxon>
        <taxon>Eubacteriales</taxon>
        <taxon>Clostridiaceae</taxon>
        <taxon>Clostridium</taxon>
    </lineage>
</organism>
<dbReference type="Proteomes" id="UP000287872">
    <property type="component" value="Unassembled WGS sequence"/>
</dbReference>